<proteinExistence type="predicted"/>
<evidence type="ECO:0000313" key="1">
    <source>
        <dbReference type="EMBL" id="ACU72914.1"/>
    </source>
</evidence>
<name>C7QG69_CATAD</name>
<protein>
    <submittedName>
        <fullName evidence="1">Uncharacterized protein</fullName>
    </submittedName>
</protein>
<evidence type="ECO:0000313" key="2">
    <source>
        <dbReference type="Proteomes" id="UP000000851"/>
    </source>
</evidence>
<keyword evidence="2" id="KW-1185">Reference proteome</keyword>
<dbReference type="EMBL" id="CP001700">
    <property type="protein sequence ID" value="ACU72914.1"/>
    <property type="molecule type" value="Genomic_DNA"/>
</dbReference>
<accession>C7QG69</accession>
<dbReference type="Proteomes" id="UP000000851">
    <property type="component" value="Chromosome"/>
</dbReference>
<dbReference type="AlphaFoldDB" id="C7QG69"/>
<reference evidence="1 2" key="1">
    <citation type="journal article" date="2009" name="Stand. Genomic Sci.">
        <title>Complete genome sequence of Catenulispora acidiphila type strain (ID 139908).</title>
        <authorList>
            <person name="Copeland A."/>
            <person name="Lapidus A."/>
            <person name="Glavina Del Rio T."/>
            <person name="Nolan M."/>
            <person name="Lucas S."/>
            <person name="Chen F."/>
            <person name="Tice H."/>
            <person name="Cheng J.F."/>
            <person name="Bruce D."/>
            <person name="Goodwin L."/>
            <person name="Pitluck S."/>
            <person name="Mikhailova N."/>
            <person name="Pati A."/>
            <person name="Ivanova N."/>
            <person name="Mavromatis K."/>
            <person name="Chen A."/>
            <person name="Palaniappan K."/>
            <person name="Chain P."/>
            <person name="Land M."/>
            <person name="Hauser L."/>
            <person name="Chang Y.J."/>
            <person name="Jeffries C.D."/>
            <person name="Chertkov O."/>
            <person name="Brettin T."/>
            <person name="Detter J.C."/>
            <person name="Han C."/>
            <person name="Ali Z."/>
            <person name="Tindall B.J."/>
            <person name="Goker M."/>
            <person name="Bristow J."/>
            <person name="Eisen J.A."/>
            <person name="Markowitz V."/>
            <person name="Hugenholtz P."/>
            <person name="Kyrpides N.C."/>
            <person name="Klenk H.P."/>
        </authorList>
    </citation>
    <scope>NUCLEOTIDE SEQUENCE [LARGE SCALE GENOMIC DNA]</scope>
    <source>
        <strain evidence="2">DSM 44928 / JCM 14897 / NBRC 102108 / NRRL B-24433 / ID139908</strain>
    </source>
</reference>
<dbReference type="InParanoid" id="C7QG69"/>
<sequence>MIGYVTVLRATARFYPEGLTGPLPNPYPEMMIGDPKAGTVFRCVLHLDDAEAIEPGACGPARVDLLWNLVPDWPEPWLLWHGRIIGELTGLAPEDPPSAASQS</sequence>
<dbReference type="HOGENOM" id="CLU_2258664_0_0_11"/>
<dbReference type="KEGG" id="cai:Caci_4048"/>
<gene>
    <name evidence="1" type="ordered locus">Caci_4048</name>
</gene>
<organism evidence="1 2">
    <name type="scientific">Catenulispora acidiphila (strain DSM 44928 / JCM 14897 / NBRC 102108 / NRRL B-24433 / ID139908)</name>
    <dbReference type="NCBI Taxonomy" id="479433"/>
    <lineage>
        <taxon>Bacteria</taxon>
        <taxon>Bacillati</taxon>
        <taxon>Actinomycetota</taxon>
        <taxon>Actinomycetes</taxon>
        <taxon>Catenulisporales</taxon>
        <taxon>Catenulisporaceae</taxon>
        <taxon>Catenulispora</taxon>
    </lineage>
</organism>